<reference evidence="3" key="1">
    <citation type="submission" date="2025-08" db="UniProtKB">
        <authorList>
            <consortium name="Ensembl"/>
        </authorList>
    </citation>
    <scope>IDENTIFICATION</scope>
</reference>
<sequence length="163" mass="18956">WQILIYVLMISLYFSCEQGWEKHKGQCYHFSNKTLPWNESRHRCKKMGGDLVETLSWNESRHQCKKMGGDLVKIDKATWLWVDNSTLSTSLIFWHGLEPNNAGNPDGEDCVTLRVNEAEDLKTWFDQSCKADHKRISFSPINSLCFHFVCNFKATPLIQPVRC</sequence>
<dbReference type="InterPro" id="IPR050111">
    <property type="entry name" value="C-type_lectin/snaclec_domain"/>
</dbReference>
<dbReference type="SUPFAM" id="SSF56436">
    <property type="entry name" value="C-type lectin-like"/>
    <property type="match status" value="1"/>
</dbReference>
<dbReference type="STRING" id="43700.ENSMALP00000014609"/>
<dbReference type="PANTHER" id="PTHR22803">
    <property type="entry name" value="MANNOSE, PHOSPHOLIPASE, LECTIN RECEPTOR RELATED"/>
    <property type="match status" value="1"/>
</dbReference>
<proteinExistence type="predicted"/>
<protein>
    <recommendedName>
        <fullName evidence="2">C-type lectin domain-containing protein</fullName>
    </recommendedName>
</protein>
<name>A0A3Q3J7N7_MONAL</name>
<organism evidence="3 4">
    <name type="scientific">Monopterus albus</name>
    <name type="common">Swamp eel</name>
    <dbReference type="NCBI Taxonomy" id="43700"/>
    <lineage>
        <taxon>Eukaryota</taxon>
        <taxon>Metazoa</taxon>
        <taxon>Chordata</taxon>
        <taxon>Craniata</taxon>
        <taxon>Vertebrata</taxon>
        <taxon>Euteleostomi</taxon>
        <taxon>Actinopterygii</taxon>
        <taxon>Neopterygii</taxon>
        <taxon>Teleostei</taxon>
        <taxon>Neoteleostei</taxon>
        <taxon>Acanthomorphata</taxon>
        <taxon>Anabantaria</taxon>
        <taxon>Synbranchiformes</taxon>
        <taxon>Synbranchidae</taxon>
        <taxon>Monopterus</taxon>
    </lineage>
</organism>
<evidence type="ECO:0000313" key="3">
    <source>
        <dbReference type="Ensembl" id="ENSMALP00000014609.1"/>
    </source>
</evidence>
<dbReference type="InterPro" id="IPR016186">
    <property type="entry name" value="C-type_lectin-like/link_sf"/>
</dbReference>
<dbReference type="Gene3D" id="3.10.100.10">
    <property type="entry name" value="Mannose-Binding Protein A, subunit A"/>
    <property type="match status" value="2"/>
</dbReference>
<feature type="domain" description="C-type lectin" evidence="2">
    <location>
        <begin position="23"/>
        <end position="129"/>
    </location>
</feature>
<dbReference type="Proteomes" id="UP000261600">
    <property type="component" value="Unplaced"/>
</dbReference>
<evidence type="ECO:0000313" key="4">
    <source>
        <dbReference type="Proteomes" id="UP000261600"/>
    </source>
</evidence>
<feature type="chain" id="PRO_5018567046" description="C-type lectin domain-containing protein" evidence="1">
    <location>
        <begin position="20"/>
        <end position="163"/>
    </location>
</feature>
<dbReference type="InterPro" id="IPR001304">
    <property type="entry name" value="C-type_lectin-like"/>
</dbReference>
<dbReference type="Ensembl" id="ENSMALT00000014916.1">
    <property type="protein sequence ID" value="ENSMALP00000014609.1"/>
    <property type="gene ID" value="ENSMALG00000010259.1"/>
</dbReference>
<dbReference type="SMART" id="SM00034">
    <property type="entry name" value="CLECT"/>
    <property type="match status" value="1"/>
</dbReference>
<reference evidence="3" key="2">
    <citation type="submission" date="2025-09" db="UniProtKB">
        <authorList>
            <consortium name="Ensembl"/>
        </authorList>
    </citation>
    <scope>IDENTIFICATION</scope>
</reference>
<evidence type="ECO:0000259" key="2">
    <source>
        <dbReference type="PROSITE" id="PS50041"/>
    </source>
</evidence>
<dbReference type="AlphaFoldDB" id="A0A3Q3J7N7"/>
<feature type="signal peptide" evidence="1">
    <location>
        <begin position="1"/>
        <end position="19"/>
    </location>
</feature>
<accession>A0A3Q3J7N7</accession>
<dbReference type="PROSITE" id="PS50041">
    <property type="entry name" value="C_TYPE_LECTIN_2"/>
    <property type="match status" value="1"/>
</dbReference>
<evidence type="ECO:0000256" key="1">
    <source>
        <dbReference type="SAM" id="SignalP"/>
    </source>
</evidence>
<keyword evidence="4" id="KW-1185">Reference proteome</keyword>
<dbReference type="InterPro" id="IPR016187">
    <property type="entry name" value="CTDL_fold"/>
</dbReference>
<keyword evidence="1" id="KW-0732">Signal</keyword>